<name>A0A317K7L1_9ACTN</name>
<dbReference type="Gene3D" id="1.10.10.10">
    <property type="entry name" value="Winged helix-like DNA-binding domain superfamily/Winged helix DNA-binding domain"/>
    <property type="match status" value="1"/>
</dbReference>
<dbReference type="PANTHER" id="PTHR43537:SF49">
    <property type="entry name" value="TRANSCRIPTIONAL REGULATORY PROTEIN"/>
    <property type="match status" value="1"/>
</dbReference>
<dbReference type="Proteomes" id="UP000245683">
    <property type="component" value="Unassembled WGS sequence"/>
</dbReference>
<dbReference type="RefSeq" id="WP_109944576.1">
    <property type="nucleotide sequence ID" value="NZ_QGGF01000372.1"/>
</dbReference>
<dbReference type="AlphaFoldDB" id="A0A317K7L1"/>
<dbReference type="SMART" id="SM00345">
    <property type="entry name" value="HTH_GNTR"/>
    <property type="match status" value="1"/>
</dbReference>
<dbReference type="InterPro" id="IPR008920">
    <property type="entry name" value="TF_FadR/GntR_C"/>
</dbReference>
<dbReference type="InterPro" id="IPR011711">
    <property type="entry name" value="GntR_C"/>
</dbReference>
<organism evidence="5 6">
    <name type="scientific">Micromonospora globispora</name>
    <dbReference type="NCBI Taxonomy" id="1450148"/>
    <lineage>
        <taxon>Bacteria</taxon>
        <taxon>Bacillati</taxon>
        <taxon>Actinomycetota</taxon>
        <taxon>Actinomycetes</taxon>
        <taxon>Micromonosporales</taxon>
        <taxon>Micromonosporaceae</taxon>
        <taxon>Micromonospora</taxon>
    </lineage>
</organism>
<proteinExistence type="predicted"/>
<dbReference type="PROSITE" id="PS50949">
    <property type="entry name" value="HTH_GNTR"/>
    <property type="match status" value="1"/>
</dbReference>
<dbReference type="Pfam" id="PF00392">
    <property type="entry name" value="GntR"/>
    <property type="match status" value="1"/>
</dbReference>
<dbReference type="Gene3D" id="1.20.120.530">
    <property type="entry name" value="GntR ligand-binding domain-like"/>
    <property type="match status" value="1"/>
</dbReference>
<dbReference type="InterPro" id="IPR036388">
    <property type="entry name" value="WH-like_DNA-bd_sf"/>
</dbReference>
<evidence type="ECO:0000256" key="3">
    <source>
        <dbReference type="ARBA" id="ARBA00023163"/>
    </source>
</evidence>
<keyword evidence="6" id="KW-1185">Reference proteome</keyword>
<dbReference type="PRINTS" id="PR00035">
    <property type="entry name" value="HTHGNTR"/>
</dbReference>
<reference evidence="6" key="1">
    <citation type="submission" date="2018-05" db="EMBL/GenBank/DDBJ databases">
        <title>Micromonospora globispora sp. nov. and Micromonospora rugosa sp. nov., isolated from marine sediment.</title>
        <authorList>
            <person name="Carro L."/>
            <person name="Aysel V."/>
            <person name="Cetin D."/>
            <person name="Igual J.M."/>
            <person name="Klenk H.-P."/>
            <person name="Trujillo M.E."/>
            <person name="Sahin N."/>
        </authorList>
    </citation>
    <scope>NUCLEOTIDE SEQUENCE [LARGE SCALE GENOMIC DNA]</scope>
    <source>
        <strain evidence="6">S2904</strain>
    </source>
</reference>
<evidence type="ECO:0000313" key="6">
    <source>
        <dbReference type="Proteomes" id="UP000245683"/>
    </source>
</evidence>
<accession>A0A317K7L1</accession>
<evidence type="ECO:0000259" key="4">
    <source>
        <dbReference type="PROSITE" id="PS50949"/>
    </source>
</evidence>
<keyword evidence="2" id="KW-0238">DNA-binding</keyword>
<dbReference type="CDD" id="cd07377">
    <property type="entry name" value="WHTH_GntR"/>
    <property type="match status" value="1"/>
</dbReference>
<gene>
    <name evidence="5" type="ORF">DLJ46_11105</name>
</gene>
<dbReference type="GO" id="GO:0003677">
    <property type="term" value="F:DNA binding"/>
    <property type="evidence" value="ECO:0007669"/>
    <property type="project" value="UniProtKB-KW"/>
</dbReference>
<feature type="domain" description="HTH gntR-type" evidence="4">
    <location>
        <begin position="14"/>
        <end position="81"/>
    </location>
</feature>
<dbReference type="PANTHER" id="PTHR43537">
    <property type="entry name" value="TRANSCRIPTIONAL REGULATOR, GNTR FAMILY"/>
    <property type="match status" value="1"/>
</dbReference>
<dbReference type="InterPro" id="IPR036390">
    <property type="entry name" value="WH_DNA-bd_sf"/>
</dbReference>
<dbReference type="GO" id="GO:0003700">
    <property type="term" value="F:DNA-binding transcription factor activity"/>
    <property type="evidence" value="ECO:0007669"/>
    <property type="project" value="InterPro"/>
</dbReference>
<comment type="caution">
    <text evidence="5">The sequence shown here is derived from an EMBL/GenBank/DDBJ whole genome shotgun (WGS) entry which is preliminary data.</text>
</comment>
<dbReference type="SMART" id="SM00895">
    <property type="entry name" value="FCD"/>
    <property type="match status" value="1"/>
</dbReference>
<evidence type="ECO:0000256" key="2">
    <source>
        <dbReference type="ARBA" id="ARBA00023125"/>
    </source>
</evidence>
<dbReference type="SUPFAM" id="SSF46785">
    <property type="entry name" value="Winged helix' DNA-binding domain"/>
    <property type="match status" value="1"/>
</dbReference>
<dbReference type="EMBL" id="QGSV01000151">
    <property type="protein sequence ID" value="PWU48826.1"/>
    <property type="molecule type" value="Genomic_DNA"/>
</dbReference>
<dbReference type="Pfam" id="PF07729">
    <property type="entry name" value="FCD"/>
    <property type="match status" value="1"/>
</dbReference>
<sequence length="226" mass="24451">MVEDLRGKLGAQHLPLRDQVLAALRTAIINGDYLPGERLTEDRLAEDFAVSRNPVREALRVAEAEGFVVILPRRGAVVASPSSATITDMFAVRQRLEGLAARLAAERATAADVAALRALLDQGREATERQDLPRVAELNSALHLRILEISGNPWLSSIAKALYLHVQWVFRLGAAERAPHSWAEHIQLVDAIESGDGDRAERAALAHLDAASAAAYENAEAGYGAR</sequence>
<keyword evidence="3" id="KW-0804">Transcription</keyword>
<dbReference type="SUPFAM" id="SSF48008">
    <property type="entry name" value="GntR ligand-binding domain-like"/>
    <property type="match status" value="1"/>
</dbReference>
<protein>
    <submittedName>
        <fullName evidence="5">GntR family transcriptional regulator</fullName>
    </submittedName>
</protein>
<dbReference type="OrthoDB" id="8680240at2"/>
<evidence type="ECO:0000256" key="1">
    <source>
        <dbReference type="ARBA" id="ARBA00023015"/>
    </source>
</evidence>
<keyword evidence="1" id="KW-0805">Transcription regulation</keyword>
<dbReference type="InterPro" id="IPR000524">
    <property type="entry name" value="Tscrpt_reg_HTH_GntR"/>
</dbReference>
<evidence type="ECO:0000313" key="5">
    <source>
        <dbReference type="EMBL" id="PWU48826.1"/>
    </source>
</evidence>